<dbReference type="AlphaFoldDB" id="A0A0K1PA12"/>
<feature type="transmembrane region" description="Helical" evidence="7">
    <location>
        <begin position="420"/>
        <end position="444"/>
    </location>
</feature>
<feature type="transmembrane region" description="Helical" evidence="7">
    <location>
        <begin position="378"/>
        <end position="400"/>
    </location>
</feature>
<evidence type="ECO:0000256" key="2">
    <source>
        <dbReference type="ARBA" id="ARBA00008929"/>
    </source>
</evidence>
<keyword evidence="9" id="KW-1185">Reference proteome</keyword>
<name>A0A0K1PA12_9BACT</name>
<keyword evidence="3" id="KW-1003">Cell membrane</keyword>
<keyword evidence="5 7" id="KW-1133">Transmembrane helix</keyword>
<comment type="subcellular location">
    <subcellularLocation>
        <location evidence="1">Cell membrane</location>
        <topology evidence="1">Multi-pass membrane protein</topology>
    </subcellularLocation>
</comment>
<sequence length="477" mass="54594">MEPAEKLPRESADYAKAMDGPPILLTRESEAAITRRLLRPIFQGGPGWKLAFLITLGGSTVCWLAILYTVATGIGTWGTNIPVAWAYAITNFVWWIGIGHAGTFISAILLILEQTWRNSINRFAEAMTLFAIMQAAIFPVLHLGRPWYAYWILPYPATMRVWPNYRSALPWDAAAISTYFTVSLIFWYLGLIPDLAAARDSAPTLGKRRWYGIFALGWRGSARDWKHYQIAYLILGALATPLVLSVHSVVSLDFAIAQLPGWHSTIFPPYFVAGAIYSGFAMVLTLMIPVRRIFRLHDVITTRHLEAMGKLVLVTGSIVYYTYAVETFLAWYSGSEYEYSAVVIQRLTGPFAWTVWTVYSLNFLCPNLMWFKRIRQSAIWLFFISILVNIAMWLERFEIIVTSLSRDFLPSSWHFYKPTYIDGAIIIGTLFFFMFLFLCFLRWVPFIPISETKEVRHLIVSEERRLAEERHATGRGR</sequence>
<dbReference type="PANTHER" id="PTHR43044:SF2">
    <property type="entry name" value="POLYSULPHIDE REDUCTASE NRFD"/>
    <property type="match status" value="1"/>
</dbReference>
<dbReference type="Proteomes" id="UP000055590">
    <property type="component" value="Chromosome"/>
</dbReference>
<feature type="transmembrane region" description="Helical" evidence="7">
    <location>
        <begin position="351"/>
        <end position="371"/>
    </location>
</feature>
<dbReference type="PATRIC" id="fig|1391653.3.peg.657"/>
<dbReference type="EMBL" id="CP012332">
    <property type="protein sequence ID" value="AKU90251.1"/>
    <property type="molecule type" value="Genomic_DNA"/>
</dbReference>
<feature type="transmembrane region" description="Helical" evidence="7">
    <location>
        <begin position="92"/>
        <end position="112"/>
    </location>
</feature>
<keyword evidence="4 7" id="KW-0812">Transmembrane</keyword>
<feature type="transmembrane region" description="Helical" evidence="7">
    <location>
        <begin position="168"/>
        <end position="189"/>
    </location>
</feature>
<proteinExistence type="inferred from homology"/>
<protein>
    <submittedName>
        <fullName evidence="8">Molybdopterin oxidoreductase</fullName>
    </submittedName>
</protein>
<feature type="transmembrane region" description="Helical" evidence="7">
    <location>
        <begin position="50"/>
        <end position="72"/>
    </location>
</feature>
<reference evidence="8 9" key="1">
    <citation type="submission" date="2015-08" db="EMBL/GenBank/DDBJ databases">
        <authorList>
            <person name="Babu N.S."/>
            <person name="Beckwith C.J."/>
            <person name="Beseler K.G."/>
            <person name="Brison A."/>
            <person name="Carone J.V."/>
            <person name="Caskin T.P."/>
            <person name="Diamond M."/>
            <person name="Durham M.E."/>
            <person name="Foxe J.M."/>
            <person name="Go M."/>
            <person name="Henderson B.A."/>
            <person name="Jones I.B."/>
            <person name="McGettigan J.A."/>
            <person name="Micheletti S.J."/>
            <person name="Nasrallah M.E."/>
            <person name="Ortiz D."/>
            <person name="Piller C.R."/>
            <person name="Privatt S.R."/>
            <person name="Schneider S.L."/>
            <person name="Sharp S."/>
            <person name="Smith T.C."/>
            <person name="Stanton J.D."/>
            <person name="Ullery H.E."/>
            <person name="Wilson R.J."/>
            <person name="Serrano M.G."/>
            <person name="Buck G."/>
            <person name="Lee V."/>
            <person name="Wang Y."/>
            <person name="Carvalho R."/>
            <person name="Voegtly L."/>
            <person name="Shi R."/>
            <person name="Duckworth R."/>
            <person name="Johnson A."/>
            <person name="Loviza R."/>
            <person name="Walstead R."/>
            <person name="Shah Z."/>
            <person name="Kiflezghi M."/>
            <person name="Wade K."/>
            <person name="Ball S.L."/>
            <person name="Bradley K.W."/>
            <person name="Asai D.J."/>
            <person name="Bowman C.A."/>
            <person name="Russell D.A."/>
            <person name="Pope W.H."/>
            <person name="Jacobs-Sera D."/>
            <person name="Hendrix R.W."/>
            <person name="Hatfull G.F."/>
        </authorList>
    </citation>
    <scope>NUCLEOTIDE SEQUENCE [LARGE SCALE GENOMIC DNA]</scope>
    <source>
        <strain evidence="8 9">DSM 27710</strain>
    </source>
</reference>
<dbReference type="KEGG" id="vin:AKJ08_0638"/>
<evidence type="ECO:0000256" key="5">
    <source>
        <dbReference type="ARBA" id="ARBA00022989"/>
    </source>
</evidence>
<evidence type="ECO:0000256" key="1">
    <source>
        <dbReference type="ARBA" id="ARBA00004651"/>
    </source>
</evidence>
<comment type="similarity">
    <text evidence="2">Belongs to the NrfD family.</text>
</comment>
<dbReference type="InterPro" id="IPR005614">
    <property type="entry name" value="NrfD-like"/>
</dbReference>
<evidence type="ECO:0000256" key="7">
    <source>
        <dbReference type="SAM" id="Phobius"/>
    </source>
</evidence>
<evidence type="ECO:0000313" key="9">
    <source>
        <dbReference type="Proteomes" id="UP000055590"/>
    </source>
</evidence>
<keyword evidence="6 7" id="KW-0472">Membrane</keyword>
<dbReference type="RefSeq" id="WP_240475423.1">
    <property type="nucleotide sequence ID" value="NZ_CP012332.1"/>
</dbReference>
<gene>
    <name evidence="8" type="ORF">AKJ08_0638</name>
</gene>
<evidence type="ECO:0000256" key="6">
    <source>
        <dbReference type="ARBA" id="ARBA00023136"/>
    </source>
</evidence>
<evidence type="ECO:0000256" key="3">
    <source>
        <dbReference type="ARBA" id="ARBA00022475"/>
    </source>
</evidence>
<feature type="transmembrane region" description="Helical" evidence="7">
    <location>
        <begin position="311"/>
        <end position="331"/>
    </location>
</feature>
<evidence type="ECO:0000313" key="8">
    <source>
        <dbReference type="EMBL" id="AKU90251.1"/>
    </source>
</evidence>
<feature type="transmembrane region" description="Helical" evidence="7">
    <location>
        <begin position="230"/>
        <end position="250"/>
    </location>
</feature>
<evidence type="ECO:0000256" key="4">
    <source>
        <dbReference type="ARBA" id="ARBA00022692"/>
    </source>
</evidence>
<dbReference type="GO" id="GO:0005886">
    <property type="term" value="C:plasma membrane"/>
    <property type="evidence" value="ECO:0007669"/>
    <property type="project" value="UniProtKB-SubCell"/>
</dbReference>
<dbReference type="STRING" id="1391653.AKJ08_0638"/>
<dbReference type="Pfam" id="PF03916">
    <property type="entry name" value="NrfD"/>
    <property type="match status" value="1"/>
</dbReference>
<accession>A0A0K1PA12</accession>
<feature type="transmembrane region" description="Helical" evidence="7">
    <location>
        <begin position="124"/>
        <end position="148"/>
    </location>
</feature>
<dbReference type="PANTHER" id="PTHR43044">
    <property type="match status" value="1"/>
</dbReference>
<feature type="transmembrane region" description="Helical" evidence="7">
    <location>
        <begin position="270"/>
        <end position="290"/>
    </location>
</feature>
<organism evidence="8 9">
    <name type="scientific">Vulgatibacter incomptus</name>
    <dbReference type="NCBI Taxonomy" id="1391653"/>
    <lineage>
        <taxon>Bacteria</taxon>
        <taxon>Pseudomonadati</taxon>
        <taxon>Myxococcota</taxon>
        <taxon>Myxococcia</taxon>
        <taxon>Myxococcales</taxon>
        <taxon>Cystobacterineae</taxon>
        <taxon>Vulgatibacteraceae</taxon>
        <taxon>Vulgatibacter</taxon>
    </lineage>
</organism>